<keyword evidence="3" id="KW-0812">Transmembrane</keyword>
<dbReference type="InterPro" id="IPR001258">
    <property type="entry name" value="NHL_repeat"/>
</dbReference>
<dbReference type="PROSITE" id="PS51125">
    <property type="entry name" value="NHL"/>
    <property type="match status" value="1"/>
</dbReference>
<accession>A0AA88GF07</accession>
<evidence type="ECO:0000313" key="4">
    <source>
        <dbReference type="EMBL" id="KAG2378174.1"/>
    </source>
</evidence>
<organism evidence="4 5">
    <name type="scientific">Naegleria lovaniensis</name>
    <name type="common">Amoeba</name>
    <dbReference type="NCBI Taxonomy" id="51637"/>
    <lineage>
        <taxon>Eukaryota</taxon>
        <taxon>Discoba</taxon>
        <taxon>Heterolobosea</taxon>
        <taxon>Tetramitia</taxon>
        <taxon>Eutetramitia</taxon>
        <taxon>Vahlkampfiidae</taxon>
        <taxon>Naegleria</taxon>
    </lineage>
</organism>
<dbReference type="Proteomes" id="UP000816034">
    <property type="component" value="Unassembled WGS sequence"/>
</dbReference>
<feature type="transmembrane region" description="Helical" evidence="3">
    <location>
        <begin position="119"/>
        <end position="142"/>
    </location>
</feature>
<dbReference type="InterPro" id="IPR036259">
    <property type="entry name" value="MFS_trans_sf"/>
</dbReference>
<keyword evidence="5" id="KW-1185">Reference proteome</keyword>
<sequence>MLGGSNFGELLGAGLLFLLAKKVKKPTIWIILDAVFLNLMWIFPFLTFDEKTDNNLIFAICIVPAMVLTSDEANEETGVNELAAVMSFLYSCYIIITTFIVFGLSQGLDRFNAEKRPELGFMTICILLTVLSFIICALYLLFAKIKPTPEEEELERKNQEMQVLSGVPKEVDVPPPGIDPYHDYVDNRTDPSDVKISYNLQCILVSDYEQASIVCYDLKTREELKTIYISTRQVRHLCIEENEIDDALIFASSTLILKYDLRRLLALPEKRVQLKIQTQPFYLWKSEACKWAQGIAIPYHSKASSTKTVYVCDIACNTIVQLNLQNGELISKIPIDRPFGLAFSQPWTNFTAAEYMIVTQVEPKHTITIFQREQDVEGGDKWNHFKTLGKLGSLNDELRNPCGVVCDHNNGTIIVADCDNARVQIVSLQNFEWIARFGKPMSTSPSDHYISMEPLSPETSFHFTYYPYGLCLNELTGELFVCESENKFE</sequence>
<dbReference type="GeneID" id="68100771"/>
<protein>
    <submittedName>
        <fullName evidence="4">Uncharacterized protein</fullName>
    </submittedName>
</protein>
<keyword evidence="3" id="KW-0472">Membrane</keyword>
<keyword evidence="3" id="KW-1133">Transmembrane helix</keyword>
<dbReference type="SUPFAM" id="SSF103473">
    <property type="entry name" value="MFS general substrate transporter"/>
    <property type="match status" value="1"/>
</dbReference>
<comment type="caution">
    <text evidence="4">The sequence shown here is derived from an EMBL/GenBank/DDBJ whole genome shotgun (WGS) entry which is preliminary data.</text>
</comment>
<evidence type="ECO:0000313" key="5">
    <source>
        <dbReference type="Proteomes" id="UP000816034"/>
    </source>
</evidence>
<evidence type="ECO:0000256" key="3">
    <source>
        <dbReference type="SAM" id="Phobius"/>
    </source>
</evidence>
<gene>
    <name evidence="4" type="ORF">C9374_008317</name>
</gene>
<dbReference type="SUPFAM" id="SSF63825">
    <property type="entry name" value="YWTD domain"/>
    <property type="match status" value="1"/>
</dbReference>
<dbReference type="EMBL" id="PYSW02000034">
    <property type="protein sequence ID" value="KAG2378174.1"/>
    <property type="molecule type" value="Genomic_DNA"/>
</dbReference>
<keyword evidence="1" id="KW-0677">Repeat</keyword>
<feature type="transmembrane region" description="Helical" evidence="3">
    <location>
        <begin position="55"/>
        <end position="70"/>
    </location>
</feature>
<dbReference type="InterPro" id="IPR011042">
    <property type="entry name" value="6-blade_b-propeller_TolB-like"/>
</dbReference>
<proteinExistence type="predicted"/>
<feature type="repeat" description="NHL" evidence="2">
    <location>
        <begin position="388"/>
        <end position="429"/>
    </location>
</feature>
<reference evidence="4 5" key="1">
    <citation type="journal article" date="2018" name="BMC Genomics">
        <title>The genome of Naegleria lovaniensis, the basis for a comparative approach to unravel pathogenicity factors of the human pathogenic amoeba N. fowleri.</title>
        <authorList>
            <person name="Liechti N."/>
            <person name="Schurch N."/>
            <person name="Bruggmann R."/>
            <person name="Wittwer M."/>
        </authorList>
    </citation>
    <scope>NUCLEOTIDE SEQUENCE [LARGE SCALE GENOMIC DNA]</scope>
    <source>
        <strain evidence="4 5">ATCC 30569</strain>
    </source>
</reference>
<evidence type="ECO:0000256" key="1">
    <source>
        <dbReference type="ARBA" id="ARBA00022737"/>
    </source>
</evidence>
<dbReference type="AlphaFoldDB" id="A0AA88GF07"/>
<dbReference type="Gene3D" id="2.120.10.30">
    <property type="entry name" value="TolB, C-terminal domain"/>
    <property type="match status" value="1"/>
</dbReference>
<name>A0AA88GF07_NAELO</name>
<evidence type="ECO:0000256" key="2">
    <source>
        <dbReference type="PROSITE-ProRule" id="PRU00504"/>
    </source>
</evidence>
<feature type="transmembrane region" description="Helical" evidence="3">
    <location>
        <begin position="82"/>
        <end position="107"/>
    </location>
</feature>
<dbReference type="RefSeq" id="XP_044545436.1">
    <property type="nucleotide sequence ID" value="XM_044698380.1"/>
</dbReference>
<feature type="transmembrane region" description="Helical" evidence="3">
    <location>
        <begin position="28"/>
        <end position="48"/>
    </location>
</feature>